<protein>
    <recommendedName>
        <fullName evidence="2">oxoglutarate dehydrogenase (succinyl-transferring)</fullName>
        <ecNumber evidence="2">1.2.4.2</ecNumber>
    </recommendedName>
</protein>
<evidence type="ECO:0000259" key="5">
    <source>
        <dbReference type="Pfam" id="PF00676"/>
    </source>
</evidence>
<keyword evidence="7" id="KW-1185">Reference proteome</keyword>
<dbReference type="AlphaFoldDB" id="A0A1W6WXV4"/>
<dbReference type="Pfam" id="PF00676">
    <property type="entry name" value="E1_dh"/>
    <property type="match status" value="1"/>
</dbReference>
<dbReference type="PANTHER" id="PTHR23152">
    <property type="entry name" value="2-OXOGLUTARATE DEHYDROGENASE"/>
    <property type="match status" value="1"/>
</dbReference>
<dbReference type="InterPro" id="IPR029061">
    <property type="entry name" value="THDP-binding"/>
</dbReference>
<evidence type="ECO:0000313" key="7">
    <source>
        <dbReference type="Proteomes" id="UP000194143"/>
    </source>
</evidence>
<evidence type="ECO:0000256" key="2">
    <source>
        <dbReference type="ARBA" id="ARBA00012280"/>
    </source>
</evidence>
<dbReference type="Gene3D" id="3.40.50.970">
    <property type="match status" value="1"/>
</dbReference>
<dbReference type="SMR" id="A0A1W6WXV4"/>
<dbReference type="SUPFAM" id="SSF52518">
    <property type="entry name" value="Thiamin diphosphate-binding fold (THDP-binding)"/>
    <property type="match status" value="1"/>
</dbReference>
<dbReference type="GO" id="GO:0030976">
    <property type="term" value="F:thiamine pyrophosphate binding"/>
    <property type="evidence" value="ECO:0007669"/>
    <property type="project" value="InterPro"/>
</dbReference>
<dbReference type="GO" id="GO:0005829">
    <property type="term" value="C:cytosol"/>
    <property type="evidence" value="ECO:0007669"/>
    <property type="project" value="TreeGrafter"/>
</dbReference>
<dbReference type="GO" id="GO:0006099">
    <property type="term" value="P:tricarboxylic acid cycle"/>
    <property type="evidence" value="ECO:0007669"/>
    <property type="project" value="TreeGrafter"/>
</dbReference>
<evidence type="ECO:0000256" key="3">
    <source>
        <dbReference type="ARBA" id="ARBA00023002"/>
    </source>
</evidence>
<dbReference type="Proteomes" id="UP000194143">
    <property type="component" value="Plasmid poh1"/>
</dbReference>
<dbReference type="EMBL" id="CP021062">
    <property type="protein sequence ID" value="ARP61405.1"/>
    <property type="molecule type" value="Genomic_DNA"/>
</dbReference>
<evidence type="ECO:0000313" key="6">
    <source>
        <dbReference type="EMBL" id="ARP61405.1"/>
    </source>
</evidence>
<feature type="domain" description="Dehydrogenase E1 component" evidence="5">
    <location>
        <begin position="3"/>
        <end position="146"/>
    </location>
</feature>
<proteinExistence type="predicted"/>
<organism evidence="6 7">
    <name type="scientific">Bacillus thuringiensis</name>
    <dbReference type="NCBI Taxonomy" id="1428"/>
    <lineage>
        <taxon>Bacteria</taxon>
        <taxon>Bacillati</taxon>
        <taxon>Bacillota</taxon>
        <taxon>Bacilli</taxon>
        <taxon>Bacillales</taxon>
        <taxon>Bacillaceae</taxon>
        <taxon>Bacillus</taxon>
        <taxon>Bacillus cereus group</taxon>
    </lineage>
</organism>
<dbReference type="InterPro" id="IPR001017">
    <property type="entry name" value="DH_E1"/>
</dbReference>
<geneLocation type="plasmid" evidence="6 7">
    <name>poh1</name>
</geneLocation>
<dbReference type="PANTHER" id="PTHR23152:SF4">
    <property type="entry name" value="2-OXOADIPATE DEHYDROGENASE COMPLEX COMPONENT E1"/>
    <property type="match status" value="1"/>
</dbReference>
<dbReference type="InterPro" id="IPR011603">
    <property type="entry name" value="2oxoglutarate_DH_E1"/>
</dbReference>
<accession>A0A1W6WXV4</accession>
<gene>
    <name evidence="6" type="ORF">CAB88_30825</name>
</gene>
<name>A0A1W6WXV4_BACTU</name>
<sequence length="149" mass="16587">MSEKDKKVKVTLANSPSHLEFVSTVVEGYARAAQDDCSEKGYPKQDVSKALALLIHGNAAFPGQGIVAEFLNYARTKAYQTGGTIHMLANNRIGFTTESEDLRYTRYSSDLAKGYDIPIFHVNADAPEASLNVMRLAFEYRQKFKKMLS</sequence>
<dbReference type="GO" id="GO:0045252">
    <property type="term" value="C:oxoglutarate dehydrogenase complex"/>
    <property type="evidence" value="ECO:0007669"/>
    <property type="project" value="TreeGrafter"/>
</dbReference>
<keyword evidence="4" id="KW-0786">Thiamine pyrophosphate</keyword>
<dbReference type="GO" id="GO:0004591">
    <property type="term" value="F:oxoglutarate dehydrogenase (succinyl-transferring) activity"/>
    <property type="evidence" value="ECO:0007669"/>
    <property type="project" value="UniProtKB-EC"/>
</dbReference>
<reference evidence="6 7" key="1">
    <citation type="submission" date="2017-04" db="EMBL/GenBank/DDBJ databases">
        <title>Complete Genome Sequence of Bacillus thuringiensis type Strain ATCC 10792.</title>
        <authorList>
            <person name="Oh D.-H."/>
            <person name="Park B.-J."/>
            <person name="Shuai W."/>
            <person name="Chelliah R."/>
        </authorList>
    </citation>
    <scope>NUCLEOTIDE SEQUENCE [LARGE SCALE GENOMIC DNA]</scope>
    <source>
        <strain evidence="6 7">ATCC 10792</strain>
        <plasmid evidence="6 7">poh1</plasmid>
    </source>
</reference>
<comment type="cofactor">
    <cofactor evidence="1">
        <name>thiamine diphosphate</name>
        <dbReference type="ChEBI" id="CHEBI:58937"/>
    </cofactor>
</comment>
<evidence type="ECO:0000256" key="4">
    <source>
        <dbReference type="ARBA" id="ARBA00023052"/>
    </source>
</evidence>
<keyword evidence="3" id="KW-0560">Oxidoreductase</keyword>
<dbReference type="EC" id="1.2.4.2" evidence="2"/>
<keyword evidence="6" id="KW-0614">Plasmid</keyword>
<evidence type="ECO:0000256" key="1">
    <source>
        <dbReference type="ARBA" id="ARBA00001964"/>
    </source>
</evidence>